<dbReference type="RefSeq" id="WP_066331686.1">
    <property type="nucleotide sequence ID" value="NZ_CP017688.1"/>
</dbReference>
<proteinExistence type="predicted"/>
<feature type="transmembrane region" description="Helical" evidence="1">
    <location>
        <begin position="32"/>
        <end position="55"/>
    </location>
</feature>
<keyword evidence="1" id="KW-1133">Transmembrane helix</keyword>
<dbReference type="InterPro" id="IPR008969">
    <property type="entry name" value="CarboxyPept-like_regulatory"/>
</dbReference>
<comment type="caution">
    <text evidence="2">The sequence shown here is derived from an EMBL/GenBank/DDBJ whole genome shotgun (WGS) entry which is preliminary data.</text>
</comment>
<dbReference type="Proteomes" id="UP000093510">
    <property type="component" value="Unassembled WGS sequence"/>
</dbReference>
<dbReference type="AlphaFoldDB" id="A0A1B9EA39"/>
<feature type="transmembrane region" description="Helical" evidence="1">
    <location>
        <begin position="123"/>
        <end position="143"/>
    </location>
</feature>
<dbReference type="OrthoDB" id="9759690at2"/>
<sequence length="592" mass="68296">MLSFAFKISNTFVPVLFVNVSNAWNLSKNKRLIVNAGGLYFELLFVSFLFLIYFFNNRFELLFISFVILVQMLFQFNPFIRTDGYWILSDFLDIPNRKQKSLMELKKTFLIYKNPKIQINKPLFIYGLIGFLLSYLVIFGAFIKDNSVIYIFGNASKLFFDYKNNSFNFLHVLVFLASILFYILLIKEGLMLLKSIKNFKKTVFLATLLLISFEGFSQCQLIGKVVDINKHPIAYATIWSKSNPTGVVSNENGAFSININQQSTNDTIYLSHIGFKKALLKISNCNKTEFTLEDDVIQLSEVAILSIKGIDIINKVKEKIPSNYPVNATVNSIYFNYEVKNDNAFLAYFDGELNLNIPNYNKNNSLDARLISLKLNVNNLDKIKNFYSPSPKSIIASFFPLNLPFIKNEKDYTFEVNKFTSDKETYYNVTFIPKNSQKKWQYQGNFIVDSKTFAITESNFNLVKNVQNKDTSISIGLSNSKTVTSSNSEEYVVKYKLVGNLYYNNFLKYATDVSFYDSKIDKTQNIFIQSVLLTNGFNSNPKSEELKAGKNFNLYNLKTQKAENTKNKNSYLNIDWDKKIKKLKEENPELND</sequence>
<evidence type="ECO:0000313" key="2">
    <source>
        <dbReference type="EMBL" id="OCB78748.1"/>
    </source>
</evidence>
<keyword evidence="1" id="KW-0812">Transmembrane</keyword>
<protein>
    <recommendedName>
        <fullName evidence="4">Carboxypeptidase-like regulatory domain-containing protein</fullName>
    </recommendedName>
</protein>
<feature type="transmembrane region" description="Helical" evidence="1">
    <location>
        <begin position="167"/>
        <end position="186"/>
    </location>
</feature>
<accession>A0A1B9EA39</accession>
<evidence type="ECO:0008006" key="4">
    <source>
        <dbReference type="Google" id="ProtNLM"/>
    </source>
</evidence>
<dbReference type="Pfam" id="PF13715">
    <property type="entry name" value="CarbopepD_reg_2"/>
    <property type="match status" value="1"/>
</dbReference>
<organism evidence="2 3">
    <name type="scientific">Flavobacterium crassostreae</name>
    <dbReference type="NCBI Taxonomy" id="1763534"/>
    <lineage>
        <taxon>Bacteria</taxon>
        <taxon>Pseudomonadati</taxon>
        <taxon>Bacteroidota</taxon>
        <taxon>Flavobacteriia</taxon>
        <taxon>Flavobacteriales</taxon>
        <taxon>Flavobacteriaceae</taxon>
        <taxon>Flavobacterium</taxon>
    </lineage>
</organism>
<dbReference type="SUPFAM" id="SSF49464">
    <property type="entry name" value="Carboxypeptidase regulatory domain-like"/>
    <property type="match status" value="1"/>
</dbReference>
<evidence type="ECO:0000313" key="3">
    <source>
        <dbReference type="Proteomes" id="UP000093510"/>
    </source>
</evidence>
<dbReference type="EMBL" id="LVEP01000002">
    <property type="protein sequence ID" value="OCB78748.1"/>
    <property type="molecule type" value="Genomic_DNA"/>
</dbReference>
<gene>
    <name evidence="2" type="ORF">LPBF_01780</name>
</gene>
<name>A0A1B9EA39_9FLAO</name>
<dbReference type="STRING" id="1763534.GCA_001831475_01603"/>
<keyword evidence="3" id="KW-1185">Reference proteome</keyword>
<evidence type="ECO:0000256" key="1">
    <source>
        <dbReference type="SAM" id="Phobius"/>
    </source>
</evidence>
<keyword evidence="1" id="KW-0472">Membrane</keyword>
<reference evidence="2 3" key="1">
    <citation type="submission" date="2016-03" db="EMBL/GenBank/DDBJ databases">
        <authorList>
            <person name="Ploux O."/>
        </authorList>
    </citation>
    <scope>NUCLEOTIDE SEQUENCE [LARGE SCALE GENOMIC DNA]</scope>
    <source>
        <strain evidence="2 3">LPB0076</strain>
    </source>
</reference>
<feature type="transmembrane region" description="Helical" evidence="1">
    <location>
        <begin position="61"/>
        <end position="80"/>
    </location>
</feature>